<proteinExistence type="predicted"/>
<accession>A0A4R4WEQ0</accession>
<feature type="domain" description="Protein kinase" evidence="3">
    <location>
        <begin position="12"/>
        <end position="243"/>
    </location>
</feature>
<dbReference type="InterPro" id="IPR011009">
    <property type="entry name" value="Kinase-like_dom_sf"/>
</dbReference>
<evidence type="ECO:0000259" key="3">
    <source>
        <dbReference type="PROSITE" id="PS50011"/>
    </source>
</evidence>
<dbReference type="SUPFAM" id="SSF50939">
    <property type="entry name" value="Sialidases"/>
    <property type="match status" value="3"/>
</dbReference>
<gene>
    <name evidence="4" type="ORF">E1292_03765</name>
</gene>
<feature type="compositionally biased region" description="Pro residues" evidence="1">
    <location>
        <begin position="242"/>
        <end position="269"/>
    </location>
</feature>
<protein>
    <recommendedName>
        <fullName evidence="3">Protein kinase domain-containing protein</fullName>
    </recommendedName>
</protein>
<reference evidence="4 5" key="1">
    <citation type="submission" date="2019-03" db="EMBL/GenBank/DDBJ databases">
        <title>Draft genome sequences of novel Actinobacteria.</title>
        <authorList>
            <person name="Sahin N."/>
            <person name="Ay H."/>
            <person name="Saygin H."/>
        </authorList>
    </citation>
    <scope>NUCLEOTIDE SEQUENCE [LARGE SCALE GENOMIC DNA]</scope>
    <source>
        <strain evidence="4 5">KC310</strain>
    </source>
</reference>
<feature type="region of interest" description="Disordered" evidence="1">
    <location>
        <begin position="371"/>
        <end position="402"/>
    </location>
</feature>
<feature type="transmembrane region" description="Helical" evidence="2">
    <location>
        <begin position="340"/>
        <end position="362"/>
    </location>
</feature>
<dbReference type="InterPro" id="IPR000719">
    <property type="entry name" value="Prot_kinase_dom"/>
</dbReference>
<sequence>MGTPSEEQIGGNTLIAELGRDGDAVIHLARTPAGRQVVVRTLAADASAEAAFDAAALPGLERDLAASRRVGSPFVAGVLGGDVRAARPYVVRAHVEGETLGQALERGPFAGPGLWRMAGEIAAGLHAIYQAGVRRSGLTPDGVTLGPEGLRITDFGPAATAPLAAPRPEYVAPEQEPSQAAEVFTWGRIVACAASGNPSPAAEDFDALDGPLRELVSAAVDANPAARPGLDEVVAVLRGAPMAPPHAPPSALPSPPPGMPATPAMPPPGAHLTGPPTGGAPPHMGPPPPHGAPPPYMGPPHGAPGPSPMAGPPPHGAPPPGGVAGPGAGVASSPARRRAWMWGAVAAGVVLVLGATAAFVALRPDGQVAQKEVTAPQTGQVNRADRLFPPPSKPASDGGLNQHVSAAATHGDTVVVVGGETVGSSYAARPIFLVSDDSGTTWKSVPPPGAMSVTADLVAGGDKGWVAFPSRLTSYTPMAWTSADGHAWQPVEGDALGDMIGYNLSGLAATDSGFVIKGAQDASVQKESPTVVWTSADGRRWQRVTTTTALPAGRTSLVAHGDNVLIDGGTADQTSGRLTVRSADGGRTWQTTTLDTGPGTPVLATDGKSFYAAFSKEFTSTTIVGSTDGASWKEVGSSEGYSPNGFAVGATGFYLLMDAVPLGKPGHGEEAKLLHSEDGSDWDSLGTSRELKSYQPVLTTTRTGALLSGDTSGVFSTDRPERLDLRMFSASPDSDVAPIDFGGVAGLRYPVTRVNDLRHAGDVTVAVGHSQGMASAWWSTDSGATWQRSDPETPGEFTAVVHGPSGWLAAGPGVYTSRDGRTWQRSGHDFGTIKEAAAAKDSYLVTSTKAAKTTFWRSTDLVSWQQVASPFEFPSGLAGGEYGYVVPGMCPGADTTANCLMYSADGRSWRPMPAIELPDGQGAWTTTAVVGRDTVIVSGLVHQGKTSAGSITKTFLVRLSPSGQWEEPQVAELGGQGLSQLGRHGNAWIGLRTKKGEVVLVRSQDGRTWEPRTRVSWPEGMQSQAIGATPDTILLVGQVRTATEDYPLLGRLAP</sequence>
<dbReference type="Gene3D" id="2.130.10.10">
    <property type="entry name" value="YVTN repeat-like/Quinoprotein amine dehydrogenase"/>
    <property type="match status" value="2"/>
</dbReference>
<dbReference type="AlphaFoldDB" id="A0A4R4WEQ0"/>
<dbReference type="InterPro" id="IPR015943">
    <property type="entry name" value="WD40/YVTN_repeat-like_dom_sf"/>
</dbReference>
<name>A0A4R4WEQ0_9ACTN</name>
<dbReference type="PROSITE" id="PS50011">
    <property type="entry name" value="PROTEIN_KINASE_DOM"/>
    <property type="match status" value="1"/>
</dbReference>
<keyword evidence="2" id="KW-0812">Transmembrane</keyword>
<keyword evidence="2" id="KW-1133">Transmembrane helix</keyword>
<evidence type="ECO:0000256" key="1">
    <source>
        <dbReference type="SAM" id="MobiDB-lite"/>
    </source>
</evidence>
<evidence type="ECO:0000313" key="4">
    <source>
        <dbReference type="EMBL" id="TDD11940.1"/>
    </source>
</evidence>
<dbReference type="GO" id="GO:0004672">
    <property type="term" value="F:protein kinase activity"/>
    <property type="evidence" value="ECO:0007669"/>
    <property type="project" value="InterPro"/>
</dbReference>
<dbReference type="InterPro" id="IPR036278">
    <property type="entry name" value="Sialidase_sf"/>
</dbReference>
<evidence type="ECO:0000256" key="2">
    <source>
        <dbReference type="SAM" id="Phobius"/>
    </source>
</evidence>
<keyword evidence="2" id="KW-0472">Membrane</keyword>
<dbReference type="Gene3D" id="1.10.510.10">
    <property type="entry name" value="Transferase(Phosphotransferase) domain 1"/>
    <property type="match status" value="1"/>
</dbReference>
<dbReference type="SUPFAM" id="SSF56112">
    <property type="entry name" value="Protein kinase-like (PK-like)"/>
    <property type="match status" value="1"/>
</dbReference>
<comment type="caution">
    <text evidence="4">The sequence shown here is derived from an EMBL/GenBank/DDBJ whole genome shotgun (WGS) entry which is preliminary data.</text>
</comment>
<dbReference type="EMBL" id="SMKO01000005">
    <property type="protein sequence ID" value="TDD11940.1"/>
    <property type="molecule type" value="Genomic_DNA"/>
</dbReference>
<evidence type="ECO:0000313" key="5">
    <source>
        <dbReference type="Proteomes" id="UP000295258"/>
    </source>
</evidence>
<dbReference type="Proteomes" id="UP000295258">
    <property type="component" value="Unassembled WGS sequence"/>
</dbReference>
<keyword evidence="5" id="KW-1185">Reference proteome</keyword>
<dbReference type="GO" id="GO:0005524">
    <property type="term" value="F:ATP binding"/>
    <property type="evidence" value="ECO:0007669"/>
    <property type="project" value="InterPro"/>
</dbReference>
<dbReference type="RefSeq" id="WP_132591980.1">
    <property type="nucleotide sequence ID" value="NZ_SMKO01000005.1"/>
</dbReference>
<feature type="compositionally biased region" description="Pro residues" evidence="1">
    <location>
        <begin position="283"/>
        <end position="321"/>
    </location>
</feature>
<feature type="region of interest" description="Disordered" evidence="1">
    <location>
        <begin position="241"/>
        <end position="332"/>
    </location>
</feature>
<organism evidence="4 5">
    <name type="scientific">Nonomuraea deserti</name>
    <dbReference type="NCBI Taxonomy" id="1848322"/>
    <lineage>
        <taxon>Bacteria</taxon>
        <taxon>Bacillati</taxon>
        <taxon>Actinomycetota</taxon>
        <taxon>Actinomycetes</taxon>
        <taxon>Streptosporangiales</taxon>
        <taxon>Streptosporangiaceae</taxon>
        <taxon>Nonomuraea</taxon>
    </lineage>
</organism>